<dbReference type="AlphaFoldDB" id="A0A5N6QMS4"/>
<feature type="region of interest" description="Disordered" evidence="1">
    <location>
        <begin position="20"/>
        <end position="46"/>
    </location>
</feature>
<reference evidence="2 3" key="1">
    <citation type="submission" date="2019-06" db="EMBL/GenBank/DDBJ databases">
        <title>A chromosomal-level reference genome of Carpinus fangiana (Coryloideae, Betulaceae).</title>
        <authorList>
            <person name="Yang X."/>
            <person name="Wang Z."/>
            <person name="Zhang L."/>
            <person name="Hao G."/>
            <person name="Liu J."/>
            <person name="Yang Y."/>
        </authorList>
    </citation>
    <scope>NUCLEOTIDE SEQUENCE [LARGE SCALE GENOMIC DNA]</scope>
    <source>
        <strain evidence="2">Cfa_2016G</strain>
        <tissue evidence="2">Leaf</tissue>
    </source>
</reference>
<dbReference type="PANTHER" id="PTHR38222">
    <property type="entry name" value="TFIIS N-TERMINAL DOMAIN-CONTAINING PROTEIN"/>
    <property type="match status" value="1"/>
</dbReference>
<gene>
    <name evidence="2" type="ORF">FH972_004949</name>
</gene>
<accession>A0A5N6QMS4</accession>
<dbReference type="PANTHER" id="PTHR38222:SF1">
    <property type="entry name" value="TFIIS N-TERMINAL DOMAIN-CONTAINING PROTEIN"/>
    <property type="match status" value="1"/>
</dbReference>
<protein>
    <submittedName>
        <fullName evidence="2">Uncharacterized protein</fullName>
    </submittedName>
</protein>
<proteinExistence type="predicted"/>
<evidence type="ECO:0000256" key="1">
    <source>
        <dbReference type="SAM" id="MobiDB-lite"/>
    </source>
</evidence>
<dbReference type="Proteomes" id="UP000327013">
    <property type="component" value="Chromosome 2"/>
</dbReference>
<dbReference type="OrthoDB" id="607613at2759"/>
<dbReference type="EMBL" id="CM017322">
    <property type="protein sequence ID" value="KAE8008435.1"/>
    <property type="molecule type" value="Genomic_DNA"/>
</dbReference>
<name>A0A5N6QMS4_9ROSI</name>
<evidence type="ECO:0000313" key="2">
    <source>
        <dbReference type="EMBL" id="KAE8008435.1"/>
    </source>
</evidence>
<feature type="compositionally biased region" description="Polar residues" evidence="1">
    <location>
        <begin position="21"/>
        <end position="39"/>
    </location>
</feature>
<keyword evidence="3" id="KW-1185">Reference proteome</keyword>
<evidence type="ECO:0000313" key="3">
    <source>
        <dbReference type="Proteomes" id="UP000327013"/>
    </source>
</evidence>
<sequence length="82" mass="9048">MSAVVDIWTRELAKLREKDQSIYSDGSSPRNNNAESSLKVQAKEEGSTGLVQAFISRFKRANSPMLIYSDASISMLVDSFCA</sequence>
<organism evidence="2 3">
    <name type="scientific">Carpinus fangiana</name>
    <dbReference type="NCBI Taxonomy" id="176857"/>
    <lineage>
        <taxon>Eukaryota</taxon>
        <taxon>Viridiplantae</taxon>
        <taxon>Streptophyta</taxon>
        <taxon>Embryophyta</taxon>
        <taxon>Tracheophyta</taxon>
        <taxon>Spermatophyta</taxon>
        <taxon>Magnoliopsida</taxon>
        <taxon>eudicotyledons</taxon>
        <taxon>Gunneridae</taxon>
        <taxon>Pentapetalae</taxon>
        <taxon>rosids</taxon>
        <taxon>fabids</taxon>
        <taxon>Fagales</taxon>
        <taxon>Betulaceae</taxon>
        <taxon>Carpinus</taxon>
    </lineage>
</organism>